<keyword evidence="7" id="KW-0408">Iron</keyword>
<dbReference type="SUPFAM" id="SSF53383">
    <property type="entry name" value="PLP-dependent transferases"/>
    <property type="match status" value="1"/>
</dbReference>
<evidence type="ECO:0000256" key="7">
    <source>
        <dbReference type="ARBA" id="ARBA00023004"/>
    </source>
</evidence>
<dbReference type="PIRSF" id="PIRSF005572">
    <property type="entry name" value="NifS"/>
    <property type="match status" value="1"/>
</dbReference>
<dbReference type="Pfam" id="PF00266">
    <property type="entry name" value="Aminotran_5"/>
    <property type="match status" value="1"/>
</dbReference>
<keyword evidence="8" id="KW-0411">Iron-sulfur</keyword>
<dbReference type="GO" id="GO:0031071">
    <property type="term" value="F:cysteine desulfurase activity"/>
    <property type="evidence" value="ECO:0007669"/>
    <property type="project" value="UniProtKB-EC"/>
</dbReference>
<dbReference type="EMBL" id="CAXJRC010000003">
    <property type="protein sequence ID" value="CAL2105125.1"/>
    <property type="molecule type" value="Genomic_DNA"/>
</dbReference>
<dbReference type="EC" id="2.8.1.7" evidence="3"/>
<keyword evidence="6" id="KW-0663">Pyridoxal phosphate</keyword>
<dbReference type="InterPro" id="IPR000192">
    <property type="entry name" value="Aminotrans_V_dom"/>
</dbReference>
<dbReference type="InterPro" id="IPR015421">
    <property type="entry name" value="PyrdxlP-dep_Trfase_major"/>
</dbReference>
<dbReference type="InterPro" id="IPR020578">
    <property type="entry name" value="Aminotrans_V_PyrdxlP_BS"/>
</dbReference>
<keyword evidence="13" id="KW-1185">Reference proteome</keyword>
<feature type="domain" description="Aminotransferase class V" evidence="11">
    <location>
        <begin position="4"/>
        <end position="368"/>
    </location>
</feature>
<accession>A0ABM9PHP9</accession>
<evidence type="ECO:0000313" key="12">
    <source>
        <dbReference type="EMBL" id="CAL2105125.1"/>
    </source>
</evidence>
<dbReference type="PROSITE" id="PS00595">
    <property type="entry name" value="AA_TRANSFER_CLASS_5"/>
    <property type="match status" value="1"/>
</dbReference>
<evidence type="ECO:0000256" key="10">
    <source>
        <dbReference type="RuleBase" id="RU004504"/>
    </source>
</evidence>
<gene>
    <name evidence="12" type="primary">iscS</name>
    <name evidence="12" type="ORF">T190115A13A_120120</name>
</gene>
<organism evidence="12 13">
    <name type="scientific">Tenacibaculum vairaonense</name>
    <dbReference type="NCBI Taxonomy" id="3137860"/>
    <lineage>
        <taxon>Bacteria</taxon>
        <taxon>Pseudomonadati</taxon>
        <taxon>Bacteroidota</taxon>
        <taxon>Flavobacteriia</taxon>
        <taxon>Flavobacteriales</taxon>
        <taxon>Flavobacteriaceae</taxon>
        <taxon>Tenacibaculum</taxon>
    </lineage>
</organism>
<comment type="caution">
    <text evidence="12">The sequence shown here is derived from an EMBL/GenBank/DDBJ whole genome shotgun (WGS) entry which is preliminary data.</text>
</comment>
<dbReference type="Gene3D" id="3.40.640.10">
    <property type="entry name" value="Type I PLP-dependent aspartate aminotransferase-like (Major domain)"/>
    <property type="match status" value="1"/>
</dbReference>
<dbReference type="Proteomes" id="UP001497602">
    <property type="component" value="Unassembled WGS sequence"/>
</dbReference>
<dbReference type="InterPro" id="IPR016454">
    <property type="entry name" value="Cysteine_dSase"/>
</dbReference>
<dbReference type="Gene3D" id="3.90.1150.10">
    <property type="entry name" value="Aspartate Aminotransferase, domain 1"/>
    <property type="match status" value="1"/>
</dbReference>
<dbReference type="PANTHER" id="PTHR11601:SF34">
    <property type="entry name" value="CYSTEINE DESULFURASE"/>
    <property type="match status" value="1"/>
</dbReference>
<evidence type="ECO:0000256" key="1">
    <source>
        <dbReference type="ARBA" id="ARBA00001933"/>
    </source>
</evidence>
<comment type="cofactor">
    <cofactor evidence="1 10">
        <name>pyridoxal 5'-phosphate</name>
        <dbReference type="ChEBI" id="CHEBI:597326"/>
    </cofactor>
</comment>
<comment type="similarity">
    <text evidence="2">Belongs to the class-V pyridoxal-phosphate-dependent aminotransferase family. NifS/IscS subfamily.</text>
</comment>
<evidence type="ECO:0000256" key="4">
    <source>
        <dbReference type="ARBA" id="ARBA00022679"/>
    </source>
</evidence>
<evidence type="ECO:0000313" key="13">
    <source>
        <dbReference type="Proteomes" id="UP001497602"/>
    </source>
</evidence>
<proteinExistence type="inferred from homology"/>
<sequence>MKNIYLDNAATTPMLPEVVNVVTNAMNDNYGNPSSVHQIGRKAKSSIETARKKIASYFNVSAGEIFFTSGGTEADNMVLQSAVLNLGVDNIVTTKIEHHAVLYTVEFLKEKYGINVVFLGVDVQGQVNVSDLEGVLGELKGKTLVSLMWVNNEIGNILPIKKVAEICKKYKALFHSDTVQAVGHYELNLQEIPVDFMVASAHKFHGPKGVGFVFVRKGIVMRSLFHGGGQERGMRSSTENVYGILGMQKALEISIKEMEKDRNKIEVLKKSLIEGVENIFPSVQFNGVSGVLEKSSYTILNIRFPFKDKMLLFNFDLMGLSVSGGSACQSGSSKGSHVLQSFLNEEEQKKASIRFSFSKLNTIEDIKEVLGLMKKLKNQKKL</sequence>
<keyword evidence="4 12" id="KW-0808">Transferase</keyword>
<dbReference type="InterPro" id="IPR015424">
    <property type="entry name" value="PyrdxlP-dep_Trfase"/>
</dbReference>
<dbReference type="RefSeq" id="WP_348736920.1">
    <property type="nucleotide sequence ID" value="NZ_CAXJRC010000003.1"/>
</dbReference>
<evidence type="ECO:0000256" key="6">
    <source>
        <dbReference type="ARBA" id="ARBA00022898"/>
    </source>
</evidence>
<evidence type="ECO:0000256" key="9">
    <source>
        <dbReference type="ARBA" id="ARBA00050776"/>
    </source>
</evidence>
<evidence type="ECO:0000256" key="5">
    <source>
        <dbReference type="ARBA" id="ARBA00022723"/>
    </source>
</evidence>
<evidence type="ECO:0000256" key="3">
    <source>
        <dbReference type="ARBA" id="ARBA00012239"/>
    </source>
</evidence>
<evidence type="ECO:0000256" key="2">
    <source>
        <dbReference type="ARBA" id="ARBA00006490"/>
    </source>
</evidence>
<protein>
    <recommendedName>
        <fullName evidence="3">cysteine desulfurase</fullName>
        <ecNumber evidence="3">2.8.1.7</ecNumber>
    </recommendedName>
</protein>
<reference evidence="12 13" key="1">
    <citation type="submission" date="2024-05" db="EMBL/GenBank/DDBJ databases">
        <authorList>
            <person name="Duchaud E."/>
        </authorList>
    </citation>
    <scope>NUCLEOTIDE SEQUENCE [LARGE SCALE GENOMIC DNA]</scope>
    <source>
        <strain evidence="12">Ena-SAMPLE-TAB-13-05-2024-13:56:06:370-140305</strain>
    </source>
</reference>
<dbReference type="Gene3D" id="1.10.260.50">
    <property type="match status" value="1"/>
</dbReference>
<dbReference type="PANTHER" id="PTHR11601">
    <property type="entry name" value="CYSTEINE DESULFURYLASE FAMILY MEMBER"/>
    <property type="match status" value="1"/>
</dbReference>
<evidence type="ECO:0000259" key="11">
    <source>
        <dbReference type="Pfam" id="PF00266"/>
    </source>
</evidence>
<comment type="catalytic activity">
    <reaction evidence="9">
        <text>(sulfur carrier)-H + L-cysteine = (sulfur carrier)-SH + L-alanine</text>
        <dbReference type="Rhea" id="RHEA:43892"/>
        <dbReference type="Rhea" id="RHEA-COMP:14737"/>
        <dbReference type="Rhea" id="RHEA-COMP:14739"/>
        <dbReference type="ChEBI" id="CHEBI:29917"/>
        <dbReference type="ChEBI" id="CHEBI:35235"/>
        <dbReference type="ChEBI" id="CHEBI:57972"/>
        <dbReference type="ChEBI" id="CHEBI:64428"/>
        <dbReference type="EC" id="2.8.1.7"/>
    </reaction>
</comment>
<evidence type="ECO:0000256" key="8">
    <source>
        <dbReference type="ARBA" id="ARBA00023014"/>
    </source>
</evidence>
<keyword evidence="5" id="KW-0479">Metal-binding</keyword>
<name>A0ABM9PHP9_9FLAO</name>
<dbReference type="InterPro" id="IPR015422">
    <property type="entry name" value="PyrdxlP-dep_Trfase_small"/>
</dbReference>